<feature type="transmembrane region" description="Helical" evidence="1">
    <location>
        <begin position="21"/>
        <end position="40"/>
    </location>
</feature>
<sequence length="144" mass="16584">MDTQKTILKNKKVDIKIKLAALWLVFILLYVYTDFYKLYMPEKIQAVMSGVIDGFEVTQMSLLLISIVTIIPACMIYFSLTLNSKTNRILNIAMGIFHVIIGIVNIIGTTWYFYMFYGALLIIVAILIVLNAWKWPIEHENNSI</sequence>
<evidence type="ECO:0008006" key="4">
    <source>
        <dbReference type="Google" id="ProtNLM"/>
    </source>
</evidence>
<dbReference type="InterPro" id="IPR046289">
    <property type="entry name" value="DUF6326"/>
</dbReference>
<keyword evidence="1" id="KW-0812">Transmembrane</keyword>
<feature type="transmembrane region" description="Helical" evidence="1">
    <location>
        <begin position="89"/>
        <end position="108"/>
    </location>
</feature>
<proteinExistence type="predicted"/>
<name>A0A239CPJ4_9FLAO</name>
<gene>
    <name evidence="2" type="ORF">SAMN06265376_10885</name>
</gene>
<organism evidence="2 3">
    <name type="scientific">Dokdonia pacifica</name>
    <dbReference type="NCBI Taxonomy" id="1627892"/>
    <lineage>
        <taxon>Bacteria</taxon>
        <taxon>Pseudomonadati</taxon>
        <taxon>Bacteroidota</taxon>
        <taxon>Flavobacteriia</taxon>
        <taxon>Flavobacteriales</taxon>
        <taxon>Flavobacteriaceae</taxon>
        <taxon>Dokdonia</taxon>
    </lineage>
</organism>
<reference evidence="2 3" key="1">
    <citation type="submission" date="2017-06" db="EMBL/GenBank/DDBJ databases">
        <authorList>
            <person name="Kim H.J."/>
            <person name="Triplett B.A."/>
        </authorList>
    </citation>
    <scope>NUCLEOTIDE SEQUENCE [LARGE SCALE GENOMIC DNA]</scope>
    <source>
        <strain evidence="2 3">DSM 25597</strain>
    </source>
</reference>
<evidence type="ECO:0000256" key="1">
    <source>
        <dbReference type="SAM" id="Phobius"/>
    </source>
</evidence>
<keyword evidence="3" id="KW-1185">Reference proteome</keyword>
<feature type="transmembrane region" description="Helical" evidence="1">
    <location>
        <begin position="60"/>
        <end position="82"/>
    </location>
</feature>
<keyword evidence="1" id="KW-1133">Transmembrane helix</keyword>
<protein>
    <recommendedName>
        <fullName evidence="4">DoxX-like family protein</fullName>
    </recommendedName>
</protein>
<dbReference type="Pfam" id="PF19851">
    <property type="entry name" value="DUF6326"/>
    <property type="match status" value="1"/>
</dbReference>
<dbReference type="RefSeq" id="WP_089373368.1">
    <property type="nucleotide sequence ID" value="NZ_BMEP01000009.1"/>
</dbReference>
<evidence type="ECO:0000313" key="2">
    <source>
        <dbReference type="EMBL" id="SNS21253.1"/>
    </source>
</evidence>
<feature type="transmembrane region" description="Helical" evidence="1">
    <location>
        <begin position="114"/>
        <end position="133"/>
    </location>
</feature>
<evidence type="ECO:0000313" key="3">
    <source>
        <dbReference type="Proteomes" id="UP000198379"/>
    </source>
</evidence>
<dbReference type="AlphaFoldDB" id="A0A239CPJ4"/>
<accession>A0A239CPJ4</accession>
<dbReference type="OrthoDB" id="1551186at2"/>
<dbReference type="EMBL" id="FZNY01000008">
    <property type="protein sequence ID" value="SNS21253.1"/>
    <property type="molecule type" value="Genomic_DNA"/>
</dbReference>
<dbReference type="Proteomes" id="UP000198379">
    <property type="component" value="Unassembled WGS sequence"/>
</dbReference>
<keyword evidence="1" id="KW-0472">Membrane</keyword>